<dbReference type="InterPro" id="IPR029057">
    <property type="entry name" value="PRTase-like"/>
</dbReference>
<sequence>MAGGEILDGFLDLVLGSACVGCGQPGRPLCAACRADLPDTATQSWPTPTPPGLVPPFATGAYDDVLRALVIAHKERGILALGAPLGSLLACSITAAVDAVGADTRTPLLLVPVPSRPSVVRQRGHDATADIARHAARRLDATGRPAYVAPLLRVRPGIADQAGLDAGQRSANLDHALAVRDRELRRHARRGPTHVVLCDDVITTGASLREAQRALEDVGIRVLAAATVAATRRRRRPHPTGAGPDFP</sequence>
<keyword evidence="4" id="KW-1185">Reference proteome</keyword>
<feature type="domain" description="Phosphoribosyltransferase" evidence="2">
    <location>
        <begin position="194"/>
        <end position="238"/>
    </location>
</feature>
<dbReference type="PANTHER" id="PTHR47505">
    <property type="entry name" value="DNA UTILIZATION PROTEIN YHGH"/>
    <property type="match status" value="1"/>
</dbReference>
<dbReference type="AlphaFoldDB" id="A0A4S8NRZ1"/>
<protein>
    <submittedName>
        <fullName evidence="3">ComF family protein</fullName>
    </submittedName>
</protein>
<comment type="caution">
    <text evidence="3">The sequence shown here is derived from an EMBL/GenBank/DDBJ whole genome shotgun (WGS) entry which is preliminary data.</text>
</comment>
<organism evidence="3 4">
    <name type="scientific">Nocardioides caeni</name>
    <dbReference type="NCBI Taxonomy" id="574700"/>
    <lineage>
        <taxon>Bacteria</taxon>
        <taxon>Bacillati</taxon>
        <taxon>Actinomycetota</taxon>
        <taxon>Actinomycetes</taxon>
        <taxon>Propionibacteriales</taxon>
        <taxon>Nocardioidaceae</taxon>
        <taxon>Nocardioides</taxon>
    </lineage>
</organism>
<dbReference type="InterPro" id="IPR000836">
    <property type="entry name" value="PRTase_dom"/>
</dbReference>
<dbReference type="Pfam" id="PF00156">
    <property type="entry name" value="Pribosyltran"/>
    <property type="match status" value="1"/>
</dbReference>
<dbReference type="Gene3D" id="3.40.50.2020">
    <property type="match status" value="1"/>
</dbReference>
<evidence type="ECO:0000259" key="2">
    <source>
        <dbReference type="Pfam" id="PF00156"/>
    </source>
</evidence>
<comment type="similarity">
    <text evidence="1">Belongs to the ComF/GntX family.</text>
</comment>
<dbReference type="PANTHER" id="PTHR47505:SF1">
    <property type="entry name" value="DNA UTILIZATION PROTEIN YHGH"/>
    <property type="match status" value="1"/>
</dbReference>
<gene>
    <name evidence="3" type="ORF">E9934_00820</name>
</gene>
<evidence type="ECO:0000256" key="1">
    <source>
        <dbReference type="ARBA" id="ARBA00008007"/>
    </source>
</evidence>
<dbReference type="SUPFAM" id="SSF53271">
    <property type="entry name" value="PRTase-like"/>
    <property type="match status" value="1"/>
</dbReference>
<dbReference type="CDD" id="cd06223">
    <property type="entry name" value="PRTases_typeI"/>
    <property type="match status" value="1"/>
</dbReference>
<reference evidence="3 4" key="1">
    <citation type="journal article" date="2009" name="Int. J. Syst. Evol. Microbiol.">
        <title>Nocardioides caeni sp. nov., isolated from wastewater.</title>
        <authorList>
            <person name="Yoon J.H."/>
            <person name="Kang S.J."/>
            <person name="Park S."/>
            <person name="Kim W."/>
            <person name="Oh T.K."/>
        </authorList>
    </citation>
    <scope>NUCLEOTIDE SEQUENCE [LARGE SCALE GENOMIC DNA]</scope>
    <source>
        <strain evidence="3 4">DSM 23134</strain>
    </source>
</reference>
<dbReference type="Proteomes" id="UP000307087">
    <property type="component" value="Unassembled WGS sequence"/>
</dbReference>
<evidence type="ECO:0000313" key="3">
    <source>
        <dbReference type="EMBL" id="THV18742.1"/>
    </source>
</evidence>
<proteinExistence type="inferred from homology"/>
<dbReference type="OrthoDB" id="5244859at2"/>
<accession>A0A4S8NRZ1</accession>
<dbReference type="EMBL" id="STGW01000001">
    <property type="protein sequence ID" value="THV18742.1"/>
    <property type="molecule type" value="Genomic_DNA"/>
</dbReference>
<dbReference type="InterPro" id="IPR051910">
    <property type="entry name" value="ComF/GntX_DNA_util-trans"/>
</dbReference>
<name>A0A4S8NRZ1_9ACTN</name>
<evidence type="ECO:0000313" key="4">
    <source>
        <dbReference type="Proteomes" id="UP000307087"/>
    </source>
</evidence>